<evidence type="ECO:0000313" key="3">
    <source>
        <dbReference type="Proteomes" id="UP001595530"/>
    </source>
</evidence>
<name>A0ABV7F707_9BURK</name>
<evidence type="ECO:0000313" key="2">
    <source>
        <dbReference type="EMBL" id="MFC3109964.1"/>
    </source>
</evidence>
<dbReference type="EMBL" id="JBHRTP010000061">
    <property type="protein sequence ID" value="MFC3109964.1"/>
    <property type="molecule type" value="Genomic_DNA"/>
</dbReference>
<dbReference type="RefSeq" id="WP_390324562.1">
    <property type="nucleotide sequence ID" value="NZ_JBHRTP010000061.1"/>
</dbReference>
<keyword evidence="3" id="KW-1185">Reference proteome</keyword>
<gene>
    <name evidence="2" type="ORF">ACFOFO_18685</name>
</gene>
<feature type="compositionally biased region" description="Basic and acidic residues" evidence="1">
    <location>
        <begin position="1"/>
        <end position="10"/>
    </location>
</feature>
<protein>
    <submittedName>
        <fullName evidence="2">Uncharacterized protein</fullName>
    </submittedName>
</protein>
<accession>A0ABV7F707</accession>
<proteinExistence type="predicted"/>
<dbReference type="Proteomes" id="UP001595530">
    <property type="component" value="Unassembled WGS sequence"/>
</dbReference>
<reference evidence="3" key="1">
    <citation type="journal article" date="2019" name="Int. J. Syst. Evol. Microbiol.">
        <title>The Global Catalogue of Microorganisms (GCM) 10K type strain sequencing project: providing services to taxonomists for standard genome sequencing and annotation.</title>
        <authorList>
            <consortium name="The Broad Institute Genomics Platform"/>
            <consortium name="The Broad Institute Genome Sequencing Center for Infectious Disease"/>
            <person name="Wu L."/>
            <person name="Ma J."/>
        </authorList>
    </citation>
    <scope>NUCLEOTIDE SEQUENCE [LARGE SCALE GENOMIC DNA]</scope>
    <source>
        <strain evidence="3">KCTC 42986</strain>
    </source>
</reference>
<feature type="region of interest" description="Disordered" evidence="1">
    <location>
        <begin position="1"/>
        <end position="29"/>
    </location>
</feature>
<sequence length="182" mass="20192">MASRDDDRLRIKPGAPKRPDGSQSGQRAQRFVSQVLKQVSKAGAKNSGARGARPASTFGRGRVASRLAGRTLGADARRVIIKSRFVVLKKAGANSVSTHLRYIERDGVTRDGERGQAYGAETDTADLKAFEERGKGDRHQFRFIVSVEDAGELEDLRGYTREFMQRMTTDLETRLDWVAVDH</sequence>
<comment type="caution">
    <text evidence="2">The sequence shown here is derived from an EMBL/GenBank/DDBJ whole genome shotgun (WGS) entry which is preliminary data.</text>
</comment>
<evidence type="ECO:0000256" key="1">
    <source>
        <dbReference type="SAM" id="MobiDB-lite"/>
    </source>
</evidence>
<organism evidence="2 3">
    <name type="scientific">Undibacterium arcticum</name>
    <dbReference type="NCBI Taxonomy" id="1762892"/>
    <lineage>
        <taxon>Bacteria</taxon>
        <taxon>Pseudomonadati</taxon>
        <taxon>Pseudomonadota</taxon>
        <taxon>Betaproteobacteria</taxon>
        <taxon>Burkholderiales</taxon>
        <taxon>Oxalobacteraceae</taxon>
        <taxon>Undibacterium</taxon>
    </lineage>
</organism>